<dbReference type="GO" id="GO:0046354">
    <property type="term" value="P:mannan biosynthetic process"/>
    <property type="evidence" value="ECO:0007669"/>
    <property type="project" value="TreeGrafter"/>
</dbReference>
<gene>
    <name evidence="12" type="ORF">PHYPSEUDO_005788</name>
</gene>
<feature type="transmembrane region" description="Helical" evidence="11">
    <location>
        <begin position="52"/>
        <end position="71"/>
    </location>
</feature>
<evidence type="ECO:0000256" key="2">
    <source>
        <dbReference type="ARBA" id="ARBA00004606"/>
    </source>
</evidence>
<organism evidence="12 13">
    <name type="scientific">Phytophthora pseudosyringae</name>
    <dbReference type="NCBI Taxonomy" id="221518"/>
    <lineage>
        <taxon>Eukaryota</taxon>
        <taxon>Sar</taxon>
        <taxon>Stramenopiles</taxon>
        <taxon>Oomycota</taxon>
        <taxon>Peronosporomycetes</taxon>
        <taxon>Peronosporales</taxon>
        <taxon>Peronosporaceae</taxon>
        <taxon>Phytophthora</taxon>
    </lineage>
</organism>
<name>A0A8T1VNI0_9STRA</name>
<comment type="subcellular location">
    <subcellularLocation>
        <location evidence="10">Endomembrane system</location>
        <topology evidence="10">Single-pass membrane protein</topology>
    </subcellularLocation>
    <subcellularLocation>
        <location evidence="1">Golgi apparatus membrane</location>
    </subcellularLocation>
    <subcellularLocation>
        <location evidence="2">Membrane</location>
        <topology evidence="2">Single-pass type II membrane protein</topology>
    </subcellularLocation>
</comment>
<keyword evidence="9 11" id="KW-0472">Membrane</keyword>
<keyword evidence="7 11" id="KW-1133">Transmembrane helix</keyword>
<evidence type="ECO:0000256" key="5">
    <source>
        <dbReference type="ARBA" id="ARBA00022692"/>
    </source>
</evidence>
<dbReference type="GO" id="GO:0000139">
    <property type="term" value="C:Golgi membrane"/>
    <property type="evidence" value="ECO:0007669"/>
    <property type="project" value="UniProtKB-SubCell"/>
</dbReference>
<dbReference type="GO" id="GO:0000026">
    <property type="term" value="F:alpha-1,2-mannosyltransferase activity"/>
    <property type="evidence" value="ECO:0007669"/>
    <property type="project" value="TreeGrafter"/>
</dbReference>
<keyword evidence="6" id="KW-0735">Signal-anchor</keyword>
<evidence type="ECO:0000256" key="4">
    <source>
        <dbReference type="ARBA" id="ARBA00022679"/>
    </source>
</evidence>
<comment type="caution">
    <text evidence="12">The sequence shown here is derived from an EMBL/GenBank/DDBJ whole genome shotgun (WGS) entry which is preliminary data.</text>
</comment>
<evidence type="ECO:0000256" key="7">
    <source>
        <dbReference type="ARBA" id="ARBA00022989"/>
    </source>
</evidence>
<evidence type="ECO:0000313" key="12">
    <source>
        <dbReference type="EMBL" id="KAG7381630.1"/>
    </source>
</evidence>
<dbReference type="PANTHER" id="PTHR31646">
    <property type="entry name" value="ALPHA-1,2-MANNOSYLTRANSFERASE MNN2"/>
    <property type="match status" value="1"/>
</dbReference>
<reference evidence="12" key="1">
    <citation type="submission" date="2021-02" db="EMBL/GenBank/DDBJ databases">
        <authorList>
            <person name="Palmer J.M."/>
        </authorList>
    </citation>
    <scope>NUCLEOTIDE SEQUENCE</scope>
    <source>
        <strain evidence="12">SCRP734</strain>
    </source>
</reference>
<dbReference type="OrthoDB" id="100582at2759"/>
<evidence type="ECO:0000256" key="8">
    <source>
        <dbReference type="ARBA" id="ARBA00023034"/>
    </source>
</evidence>
<evidence type="ECO:0000256" key="11">
    <source>
        <dbReference type="SAM" id="Phobius"/>
    </source>
</evidence>
<evidence type="ECO:0000313" key="13">
    <source>
        <dbReference type="Proteomes" id="UP000694044"/>
    </source>
</evidence>
<proteinExistence type="inferred from homology"/>
<dbReference type="InterPro" id="IPR022751">
    <property type="entry name" value="Alpha_mannosyltransferase"/>
</dbReference>
<evidence type="ECO:0000256" key="6">
    <source>
        <dbReference type="ARBA" id="ARBA00022968"/>
    </source>
</evidence>
<dbReference type="EMBL" id="JAGDFM010000237">
    <property type="protein sequence ID" value="KAG7381630.1"/>
    <property type="molecule type" value="Genomic_DNA"/>
</dbReference>
<sequence>MPPVARAAGGTPHYPAASELRLAARYPPKPPMRRSPSSSPRSSQRAACIKPVFMYTGIALYVGGLLLWWLFLKGDSSRVRMSRWSSSAYSQSAVDPELYAGSDAADALLETFARGIGATTPELLALHKKHHVPDFKCVGWRQTGNCSPDGPRESKKDLTCGGIVQAGASGYCLLRDEATGEEIQAMRMSCNSLRNRTTFKCSQAVDFARVAPQVNAIVAAKTRELREKETEAGETYLRGSEQRNGTGAAEQVATSAPTRGIVMVVYPKLLHSVHATIRLLRGYGCKLPIEMWFLESEMGAAPVDDSRVLQSLVNGFGPVTLRGITDTLVVGFTSKVYALAHSGLDQILFLDADNAPVKDPTYLFDTPEFLETGTVFWPDFWTPANTIFNIKAESLIWELVGTPFVDMFEQESGQLLIDRRLVAVALYVAQFLAMREPRHLERLRLLYGDKDLFRLAWLKTNTPFHMIRTPPAAAGMVRAEQYCGMTMVQHDTRGDVIFLHRNGKKLSGEEDFTRDHTWGQLQTFIFPEQMASVDADPVMRYAFVKKYYKVNIFQGGQQFVKTRMCYGDRYMKSKHFRLTPWAELPWHNIEDTLLDYARDARQL</sequence>
<evidence type="ECO:0000256" key="3">
    <source>
        <dbReference type="ARBA" id="ARBA00009105"/>
    </source>
</evidence>
<evidence type="ECO:0000256" key="10">
    <source>
        <dbReference type="ARBA" id="ARBA00037847"/>
    </source>
</evidence>
<dbReference type="Pfam" id="PF11051">
    <property type="entry name" value="Mannosyl_trans3"/>
    <property type="match status" value="1"/>
</dbReference>
<evidence type="ECO:0000256" key="1">
    <source>
        <dbReference type="ARBA" id="ARBA00004394"/>
    </source>
</evidence>
<protein>
    <submittedName>
        <fullName evidence="12">Uncharacterized protein</fullName>
    </submittedName>
</protein>
<keyword evidence="8" id="KW-0333">Golgi apparatus</keyword>
<evidence type="ECO:0000256" key="9">
    <source>
        <dbReference type="ARBA" id="ARBA00023136"/>
    </source>
</evidence>
<dbReference type="PANTHER" id="PTHR31646:SF1">
    <property type="entry name" value="ALPHA-1,2-MANNOSYLTRANSFERASE MNN2"/>
    <property type="match status" value="1"/>
</dbReference>
<accession>A0A8T1VNI0</accession>
<keyword evidence="13" id="KW-1185">Reference proteome</keyword>
<keyword evidence="4" id="KW-0808">Transferase</keyword>
<comment type="similarity">
    <text evidence="3">Belongs to the MNN1/MNT family.</text>
</comment>
<keyword evidence="5 11" id="KW-0812">Transmembrane</keyword>
<dbReference type="AlphaFoldDB" id="A0A8T1VNI0"/>
<dbReference type="Proteomes" id="UP000694044">
    <property type="component" value="Unassembled WGS sequence"/>
</dbReference>